<dbReference type="OrthoDB" id="6371at2157"/>
<dbReference type="PANTHER" id="PTHR48078">
    <property type="entry name" value="THREONINE DEHYDRATASE, MITOCHONDRIAL-RELATED"/>
    <property type="match status" value="1"/>
</dbReference>
<dbReference type="Pfam" id="PF00291">
    <property type="entry name" value="PALP"/>
    <property type="match status" value="1"/>
</dbReference>
<comment type="function">
    <text evidence="8">Catalyzes the gamma-elimination of phosphate from L-phosphohomoserine and the beta-addition of water to produce L-threonine.</text>
</comment>
<dbReference type="AlphaFoldDB" id="A0A1N7EI16"/>
<evidence type="ECO:0000256" key="6">
    <source>
        <dbReference type="ARBA" id="ARBA00049144"/>
    </source>
</evidence>
<dbReference type="Proteomes" id="UP000186914">
    <property type="component" value="Unassembled WGS sequence"/>
</dbReference>
<evidence type="ECO:0000256" key="9">
    <source>
        <dbReference type="PIRSR" id="PIRSR038945-1"/>
    </source>
</evidence>
<evidence type="ECO:0000256" key="10">
    <source>
        <dbReference type="PIRSR" id="PIRSR038945-2"/>
    </source>
</evidence>
<comment type="catalytic activity">
    <reaction evidence="6 8">
        <text>O-phospho-L-homoserine + H2O = L-threonine + phosphate</text>
        <dbReference type="Rhea" id="RHEA:10840"/>
        <dbReference type="ChEBI" id="CHEBI:15377"/>
        <dbReference type="ChEBI" id="CHEBI:43474"/>
        <dbReference type="ChEBI" id="CHEBI:57590"/>
        <dbReference type="ChEBI" id="CHEBI:57926"/>
        <dbReference type="EC" id="4.2.3.1"/>
    </reaction>
</comment>
<evidence type="ECO:0000256" key="8">
    <source>
        <dbReference type="PIRNR" id="PIRNR038945"/>
    </source>
</evidence>
<dbReference type="Gene3D" id="3.40.50.1100">
    <property type="match status" value="2"/>
</dbReference>
<dbReference type="PANTHER" id="PTHR48078:SF6">
    <property type="entry name" value="L-THREONINE DEHYDRATASE CATABOLIC TDCB"/>
    <property type="match status" value="1"/>
</dbReference>
<protein>
    <recommendedName>
        <fullName evidence="3 7">Threonine synthase</fullName>
        <ecNumber evidence="7 8">4.2.3.1</ecNumber>
    </recommendedName>
</protein>
<dbReference type="UniPathway" id="UPA00050">
    <property type="reaction ID" value="UER00065"/>
</dbReference>
<dbReference type="GO" id="GO:0009088">
    <property type="term" value="P:threonine biosynthetic process"/>
    <property type="evidence" value="ECO:0007669"/>
    <property type="project" value="UniProtKB-UniRule"/>
</dbReference>
<reference evidence="13" key="1">
    <citation type="submission" date="2017-01" db="EMBL/GenBank/DDBJ databases">
        <authorList>
            <person name="Varghese N."/>
            <person name="Submissions S."/>
        </authorList>
    </citation>
    <scope>NUCLEOTIDE SEQUENCE [LARGE SCALE GENOMIC DNA]</scope>
    <source>
        <strain evidence="13">CGMCC 1.7737</strain>
    </source>
</reference>
<feature type="binding site" evidence="9">
    <location>
        <position position="138"/>
    </location>
    <ligand>
        <name>pyridoxal 5'-phosphate</name>
        <dbReference type="ChEBI" id="CHEBI:597326"/>
    </ligand>
</feature>
<dbReference type="GO" id="GO:0006567">
    <property type="term" value="P:L-threonine catabolic process"/>
    <property type="evidence" value="ECO:0007669"/>
    <property type="project" value="TreeGrafter"/>
</dbReference>
<evidence type="ECO:0000256" key="4">
    <source>
        <dbReference type="ARBA" id="ARBA00022898"/>
    </source>
</evidence>
<keyword evidence="4 8" id="KW-0663">Pyridoxal phosphate</keyword>
<feature type="modified residue" description="N6-(pyridoxal phosphate)lysine" evidence="10">
    <location>
        <position position="112"/>
    </location>
</feature>
<evidence type="ECO:0000256" key="7">
    <source>
        <dbReference type="NCBIfam" id="TIGR00260"/>
    </source>
</evidence>
<evidence type="ECO:0000313" key="12">
    <source>
        <dbReference type="EMBL" id="SIR87649.1"/>
    </source>
</evidence>
<dbReference type="GO" id="GO:0009097">
    <property type="term" value="P:isoleucine biosynthetic process"/>
    <property type="evidence" value="ECO:0007669"/>
    <property type="project" value="TreeGrafter"/>
</dbReference>
<keyword evidence="13" id="KW-1185">Reference proteome</keyword>
<comment type="pathway">
    <text evidence="8">Amino-acid biosynthesis; L-threonine biosynthesis; L-threonine from L-aspartate: step 5/5.</text>
</comment>
<name>A0A1N7EI16_9EURY</name>
<evidence type="ECO:0000256" key="1">
    <source>
        <dbReference type="ARBA" id="ARBA00001933"/>
    </source>
</evidence>
<feature type="domain" description="Tryptophan synthase beta chain-like PALP" evidence="11">
    <location>
        <begin position="75"/>
        <end position="375"/>
    </location>
</feature>
<dbReference type="InterPro" id="IPR050147">
    <property type="entry name" value="Ser/Thr_Dehydratase"/>
</dbReference>
<evidence type="ECO:0000313" key="13">
    <source>
        <dbReference type="Proteomes" id="UP000186914"/>
    </source>
</evidence>
<dbReference type="EMBL" id="FTNO01000006">
    <property type="protein sequence ID" value="SIR87649.1"/>
    <property type="molecule type" value="Genomic_DNA"/>
</dbReference>
<dbReference type="GO" id="GO:0003941">
    <property type="term" value="F:L-serine ammonia-lyase activity"/>
    <property type="evidence" value="ECO:0007669"/>
    <property type="project" value="TreeGrafter"/>
</dbReference>
<comment type="similarity">
    <text evidence="2 8">Belongs to the threonine synthase family.</text>
</comment>
<evidence type="ECO:0000256" key="3">
    <source>
        <dbReference type="ARBA" id="ARBA00018679"/>
    </source>
</evidence>
<dbReference type="PIRSF" id="PIRSF038945">
    <property type="entry name" value="Thr_synthase"/>
    <property type="match status" value="1"/>
</dbReference>
<dbReference type="SUPFAM" id="SSF53686">
    <property type="entry name" value="Tryptophan synthase beta subunit-like PLP-dependent enzymes"/>
    <property type="match status" value="1"/>
</dbReference>
<gene>
    <name evidence="12" type="ORF">SAMN05421858_4262</name>
</gene>
<keyword evidence="8" id="KW-0791">Threonine biosynthesis</keyword>
<sequence length="407" mass="43591">MDHVTTLACTLCGETYDPEQIIYTCPNHKGVKGILEVEYDYDVVLDQFDANLDGKITDQWKYRAFLPVSENDEVVSLGEGGTDLLDTPRLGAELGVEMRVKDDGRNPTGVLKDRATSVAVTKAKAANRDVITCASTGNAAASLGGYAACSGLACRIFVPENAPEEKLAQPLVYGADVLGVDGSYDEAYDLSLEVSDEFGWYNRNAAINPFQVEGKRTVGHELAEQTRGNCPDWVVFSMGDGCTIYGGWKGFREFYDLDFVDNTPKMLGVQAKGASAIHDVFHNHDDTAAVAHTLADSIAVSRPRNTVKACKALEESGGDSVLVSDEAILEAAVTLGHTEGIYAEPAGAAPIAGIRQAREAGIIKEGESVVAVVTGNGLKDTKSAMRATREIKRINANLEDVVSLYNS</sequence>
<dbReference type="InterPro" id="IPR036052">
    <property type="entry name" value="TrpB-like_PALP_sf"/>
</dbReference>
<dbReference type="InterPro" id="IPR026260">
    <property type="entry name" value="Thr_Synthase_bac/arc"/>
</dbReference>
<dbReference type="GO" id="GO:0004794">
    <property type="term" value="F:threonine deaminase activity"/>
    <property type="evidence" value="ECO:0007669"/>
    <property type="project" value="TreeGrafter"/>
</dbReference>
<dbReference type="CDD" id="cd01563">
    <property type="entry name" value="Thr-synth_1"/>
    <property type="match status" value="1"/>
</dbReference>
<accession>A0A1N7EI16</accession>
<dbReference type="InterPro" id="IPR001926">
    <property type="entry name" value="TrpB-like_PALP"/>
</dbReference>
<dbReference type="GO" id="GO:0004795">
    <property type="term" value="F:threonine synthase activity"/>
    <property type="evidence" value="ECO:0007669"/>
    <property type="project" value="UniProtKB-UniRule"/>
</dbReference>
<dbReference type="RefSeq" id="WP_076432408.1">
    <property type="nucleotide sequence ID" value="NZ_FTNO01000006.1"/>
</dbReference>
<evidence type="ECO:0000256" key="5">
    <source>
        <dbReference type="ARBA" id="ARBA00023239"/>
    </source>
</evidence>
<keyword evidence="5 8" id="KW-0456">Lyase</keyword>
<dbReference type="InterPro" id="IPR004450">
    <property type="entry name" value="Thr_synthase-like"/>
</dbReference>
<evidence type="ECO:0000259" key="11">
    <source>
        <dbReference type="Pfam" id="PF00291"/>
    </source>
</evidence>
<keyword evidence="8" id="KW-0028">Amino-acid biosynthesis</keyword>
<dbReference type="EC" id="4.2.3.1" evidence="7 8"/>
<feature type="binding site" evidence="9">
    <location>
        <position position="374"/>
    </location>
    <ligand>
        <name>pyridoxal 5'-phosphate</name>
        <dbReference type="ChEBI" id="CHEBI:597326"/>
    </ligand>
</feature>
<dbReference type="GO" id="GO:0006565">
    <property type="term" value="P:L-serine catabolic process"/>
    <property type="evidence" value="ECO:0007669"/>
    <property type="project" value="TreeGrafter"/>
</dbReference>
<comment type="cofactor">
    <cofactor evidence="1 8 9">
        <name>pyridoxal 5'-phosphate</name>
        <dbReference type="ChEBI" id="CHEBI:597326"/>
    </cofactor>
</comment>
<organism evidence="12 13">
    <name type="scientific">Haladaptatus litoreus</name>
    <dbReference type="NCBI Taxonomy" id="553468"/>
    <lineage>
        <taxon>Archaea</taxon>
        <taxon>Methanobacteriati</taxon>
        <taxon>Methanobacteriota</taxon>
        <taxon>Stenosarchaea group</taxon>
        <taxon>Halobacteria</taxon>
        <taxon>Halobacteriales</taxon>
        <taxon>Haladaptataceae</taxon>
        <taxon>Haladaptatus</taxon>
    </lineage>
</organism>
<proteinExistence type="inferred from homology"/>
<evidence type="ECO:0000256" key="2">
    <source>
        <dbReference type="ARBA" id="ARBA00005517"/>
    </source>
</evidence>
<dbReference type="NCBIfam" id="TIGR00260">
    <property type="entry name" value="thrC"/>
    <property type="match status" value="1"/>
</dbReference>